<comment type="caution">
    <text evidence="1">The sequence shown here is derived from an EMBL/GenBank/DDBJ whole genome shotgun (WGS) entry which is preliminary data.</text>
</comment>
<protein>
    <recommendedName>
        <fullName evidence="3">Saposin B-type domain-containing protein</fullName>
    </recommendedName>
</protein>
<evidence type="ECO:0000313" key="2">
    <source>
        <dbReference type="Proteomes" id="UP001160483"/>
    </source>
</evidence>
<evidence type="ECO:0000313" key="1">
    <source>
        <dbReference type="EMBL" id="CAH0481812.1"/>
    </source>
</evidence>
<sequence>MNSLPLVLQRKICSFAGAPKLIPHDINIHNDCISALNFAKRLNEPSTYNLQRLSYVCRTCRNIVEELCMEHETSCVLTLHFTAYDKEEENQIIQKLATDQTGDKLLDLRIVIPEEKRAPWWDLSAQYQIPL</sequence>
<dbReference type="EMBL" id="CAKKTJ010000330">
    <property type="protein sequence ID" value="CAH0481812.1"/>
    <property type="molecule type" value="Genomic_DNA"/>
</dbReference>
<organism evidence="1 2">
    <name type="scientific">Peronospora belbahrii</name>
    <dbReference type="NCBI Taxonomy" id="622444"/>
    <lineage>
        <taxon>Eukaryota</taxon>
        <taxon>Sar</taxon>
        <taxon>Stramenopiles</taxon>
        <taxon>Oomycota</taxon>
        <taxon>Peronosporomycetes</taxon>
        <taxon>Peronosporales</taxon>
        <taxon>Peronosporaceae</taxon>
        <taxon>Peronospora</taxon>
    </lineage>
</organism>
<name>A0AAU9LC66_9STRA</name>
<proteinExistence type="predicted"/>
<gene>
    <name evidence="1" type="ORF">PBS003_LOCUS8415</name>
</gene>
<accession>A0AAU9LC66</accession>
<dbReference type="Proteomes" id="UP001160483">
    <property type="component" value="Unassembled WGS sequence"/>
</dbReference>
<dbReference type="AlphaFoldDB" id="A0AAU9LC66"/>
<evidence type="ECO:0008006" key="3">
    <source>
        <dbReference type="Google" id="ProtNLM"/>
    </source>
</evidence>
<reference evidence="1" key="1">
    <citation type="submission" date="2021-11" db="EMBL/GenBank/DDBJ databases">
        <authorList>
            <person name="Islam A."/>
            <person name="Islam S."/>
            <person name="Flora M.S."/>
            <person name="Rahman M."/>
            <person name="Ziaur R.M."/>
            <person name="Epstein J.H."/>
            <person name="Hassan M."/>
            <person name="Klassen M."/>
            <person name="Woodard K."/>
            <person name="Webb A."/>
            <person name="Webby R.J."/>
            <person name="El Zowalaty M.E."/>
        </authorList>
    </citation>
    <scope>NUCLEOTIDE SEQUENCE</scope>
    <source>
        <strain evidence="1">Pbs3</strain>
    </source>
</reference>